<name>A0A974C527_XENLA</name>
<protein>
    <submittedName>
        <fullName evidence="2">Uncharacterized protein</fullName>
    </submittedName>
</protein>
<organism evidence="2 3">
    <name type="scientific">Xenopus laevis</name>
    <name type="common">African clawed frog</name>
    <dbReference type="NCBI Taxonomy" id="8355"/>
    <lineage>
        <taxon>Eukaryota</taxon>
        <taxon>Metazoa</taxon>
        <taxon>Chordata</taxon>
        <taxon>Craniata</taxon>
        <taxon>Vertebrata</taxon>
        <taxon>Euteleostomi</taxon>
        <taxon>Amphibia</taxon>
        <taxon>Batrachia</taxon>
        <taxon>Anura</taxon>
        <taxon>Pipoidea</taxon>
        <taxon>Pipidae</taxon>
        <taxon>Xenopodinae</taxon>
        <taxon>Xenopus</taxon>
        <taxon>Xenopus</taxon>
    </lineage>
</organism>
<accession>A0A974C527</accession>
<evidence type="ECO:0000256" key="1">
    <source>
        <dbReference type="SAM" id="Phobius"/>
    </source>
</evidence>
<dbReference type="EMBL" id="CM004481">
    <property type="protein sequence ID" value="OCT66643.1"/>
    <property type="molecule type" value="Genomic_DNA"/>
</dbReference>
<reference evidence="3" key="1">
    <citation type="journal article" date="2016" name="Nature">
        <title>Genome evolution in the allotetraploid frog Xenopus laevis.</title>
        <authorList>
            <person name="Session A.M."/>
            <person name="Uno Y."/>
            <person name="Kwon T."/>
            <person name="Chapman J.A."/>
            <person name="Toyoda A."/>
            <person name="Takahashi S."/>
            <person name="Fukui A."/>
            <person name="Hikosaka A."/>
            <person name="Suzuki A."/>
            <person name="Kondo M."/>
            <person name="van Heeringen S.J."/>
            <person name="Quigley I."/>
            <person name="Heinz S."/>
            <person name="Ogino H."/>
            <person name="Ochi H."/>
            <person name="Hellsten U."/>
            <person name="Lyons J.B."/>
            <person name="Simakov O."/>
            <person name="Putnam N."/>
            <person name="Stites J."/>
            <person name="Kuroki Y."/>
            <person name="Tanaka T."/>
            <person name="Michiue T."/>
            <person name="Watanabe M."/>
            <person name="Bogdanovic O."/>
            <person name="Lister R."/>
            <person name="Georgiou G."/>
            <person name="Paranjpe S.S."/>
            <person name="van Kruijsbergen I."/>
            <person name="Shu S."/>
            <person name="Carlson J."/>
            <person name="Kinoshita T."/>
            <person name="Ohta Y."/>
            <person name="Mawaribuchi S."/>
            <person name="Jenkins J."/>
            <person name="Grimwood J."/>
            <person name="Schmutz J."/>
            <person name="Mitros T."/>
            <person name="Mozaffari S.V."/>
            <person name="Suzuki Y."/>
            <person name="Haramoto Y."/>
            <person name="Yamamoto T.S."/>
            <person name="Takagi C."/>
            <person name="Heald R."/>
            <person name="Miller K."/>
            <person name="Haudenschild C."/>
            <person name="Kitzman J."/>
            <person name="Nakayama T."/>
            <person name="Izutsu Y."/>
            <person name="Robert J."/>
            <person name="Fortriede J."/>
            <person name="Burns K."/>
            <person name="Lotay V."/>
            <person name="Karimi K."/>
            <person name="Yasuoka Y."/>
            <person name="Dichmann D.S."/>
            <person name="Flajnik M.F."/>
            <person name="Houston D.W."/>
            <person name="Shendure J."/>
            <person name="DuPasquier L."/>
            <person name="Vize P.D."/>
            <person name="Zorn A.M."/>
            <person name="Ito M."/>
            <person name="Marcotte E.M."/>
            <person name="Wallingford J.B."/>
            <person name="Ito Y."/>
            <person name="Asashima M."/>
            <person name="Ueno N."/>
            <person name="Matsuda Y."/>
            <person name="Veenstra G.J."/>
            <person name="Fujiyama A."/>
            <person name="Harland R.M."/>
            <person name="Taira M."/>
            <person name="Rokhsar D.S."/>
        </authorList>
    </citation>
    <scope>NUCLEOTIDE SEQUENCE [LARGE SCALE GENOMIC DNA]</scope>
    <source>
        <strain evidence="3">J</strain>
    </source>
</reference>
<evidence type="ECO:0000313" key="2">
    <source>
        <dbReference type="EMBL" id="OCT66643.1"/>
    </source>
</evidence>
<keyword evidence="1" id="KW-0472">Membrane</keyword>
<gene>
    <name evidence="2" type="ORF">XELAEV_18042895mg</name>
</gene>
<feature type="transmembrane region" description="Helical" evidence="1">
    <location>
        <begin position="27"/>
        <end position="56"/>
    </location>
</feature>
<keyword evidence="1" id="KW-0812">Transmembrane</keyword>
<keyword evidence="1" id="KW-1133">Transmembrane helix</keyword>
<evidence type="ECO:0000313" key="3">
    <source>
        <dbReference type="Proteomes" id="UP000694892"/>
    </source>
</evidence>
<sequence length="67" mass="7674">MEEYPRAFINALALDSFIPDCISCAPFWIHILYFLCIICITPTLTCSIFIMCYYTAKSPNPLFSRGI</sequence>
<proteinExistence type="predicted"/>
<dbReference type="Proteomes" id="UP000694892">
    <property type="component" value="Chromosome 8S"/>
</dbReference>
<dbReference type="AlphaFoldDB" id="A0A974C527"/>